<dbReference type="RefSeq" id="WP_050510675.1">
    <property type="nucleotide sequence ID" value="NZ_CBCRZZ010000030.1"/>
</dbReference>
<feature type="domain" description="Glycosyltransferase 2-like" evidence="4">
    <location>
        <begin position="27"/>
        <end position="165"/>
    </location>
</feature>
<evidence type="ECO:0000256" key="3">
    <source>
        <dbReference type="SAM" id="MobiDB-lite"/>
    </source>
</evidence>
<keyword evidence="1 5" id="KW-0328">Glycosyltransferase</keyword>
<comment type="caution">
    <text evidence="5">The sequence shown here is derived from an EMBL/GenBank/DDBJ whole genome shotgun (WGS) entry which is preliminary data.</text>
</comment>
<keyword evidence="6" id="KW-1185">Reference proteome</keyword>
<evidence type="ECO:0000313" key="5">
    <source>
        <dbReference type="EMBL" id="CEF05909.1"/>
    </source>
</evidence>
<sequence>MADSRFQEPMQNHEGRQSSNGSDPLITVVLPIYNVAKWLDTCIQSIVKQTYRNLQIILVDDGSTDESPTICEHWAAKDSRINVVHQRNAGLSAARNTGLRLRKGEYICFVDSDDYVEHDYVKRMLDTAHAEQADMVICNVRKEDENGAALAEEADPSFETKTLTSRQYMIYAMQSSWKHIVAWNKLYRSEIWDNLTYPVGKIHEDEFVFAQLVVRCHRVACIDDVLYHYVQHDGSIMNENYSIRNLDKIEALCQRLLFLDENGFNECLLNTFNGIIADFMRAENNLRSDMQAQQRLHSLSSQAQALSPICFKSPMSWFEKTKVLFCLIFSPLSYAIFSNRLHHLIKKIKSQLQFSWIR</sequence>
<dbReference type="PANTHER" id="PTHR22916">
    <property type="entry name" value="GLYCOSYLTRANSFERASE"/>
    <property type="match status" value="1"/>
</dbReference>
<dbReference type="Pfam" id="PF00535">
    <property type="entry name" value="Glycos_transf_2"/>
    <property type="match status" value="1"/>
</dbReference>
<dbReference type="GO" id="GO:0016757">
    <property type="term" value="F:glycosyltransferase activity"/>
    <property type="evidence" value="ECO:0007669"/>
    <property type="project" value="UniProtKB-KW"/>
</dbReference>
<evidence type="ECO:0000259" key="4">
    <source>
        <dbReference type="Pfam" id="PF00535"/>
    </source>
</evidence>
<dbReference type="EMBL" id="CCWP01000047">
    <property type="protein sequence ID" value="CEF05909.1"/>
    <property type="molecule type" value="Genomic_DNA"/>
</dbReference>
<dbReference type="SUPFAM" id="SSF53448">
    <property type="entry name" value="Nucleotide-diphospho-sugar transferases"/>
    <property type="match status" value="1"/>
</dbReference>
<organism evidence="5 6">
    <name type="scientific">Bifidobacterium longum subsp. infantis</name>
    <dbReference type="NCBI Taxonomy" id="1682"/>
    <lineage>
        <taxon>Bacteria</taxon>
        <taxon>Bacillati</taxon>
        <taxon>Actinomycetota</taxon>
        <taxon>Actinomycetes</taxon>
        <taxon>Bifidobacteriales</taxon>
        <taxon>Bifidobacteriaceae</taxon>
        <taxon>Bifidobacterium</taxon>
    </lineage>
</organism>
<evidence type="ECO:0000313" key="6">
    <source>
        <dbReference type="Proteomes" id="UP000043107"/>
    </source>
</evidence>
<dbReference type="Gene3D" id="3.90.550.10">
    <property type="entry name" value="Spore Coat Polysaccharide Biosynthesis Protein SpsA, Chain A"/>
    <property type="match status" value="1"/>
</dbReference>
<keyword evidence="2 5" id="KW-0808">Transferase</keyword>
<protein>
    <submittedName>
        <fullName evidence="5">Glycosyltransferase EpsH</fullName>
        <ecNumber evidence="5">2.4.-.-</ecNumber>
    </submittedName>
</protein>
<reference evidence="5 6" key="1">
    <citation type="submission" date="2014-09" db="EMBL/GenBank/DDBJ databases">
        <authorList>
            <person name="Bertelli C."/>
        </authorList>
    </citation>
    <scope>NUCLEOTIDE SEQUENCE [LARGE SCALE GENOMIC DNA]</scope>
    <source>
        <strain evidence="5 6">BIC1401111250</strain>
    </source>
</reference>
<feature type="region of interest" description="Disordered" evidence="3">
    <location>
        <begin position="1"/>
        <end position="20"/>
    </location>
</feature>
<accession>A0ABP1XAS6</accession>
<dbReference type="EC" id="2.4.-.-" evidence="5"/>
<dbReference type="InterPro" id="IPR001173">
    <property type="entry name" value="Glyco_trans_2-like"/>
</dbReference>
<dbReference type="InterPro" id="IPR029044">
    <property type="entry name" value="Nucleotide-diphossugar_trans"/>
</dbReference>
<evidence type="ECO:0000256" key="2">
    <source>
        <dbReference type="ARBA" id="ARBA00022679"/>
    </source>
</evidence>
<dbReference type="PANTHER" id="PTHR22916:SF51">
    <property type="entry name" value="GLYCOSYLTRANSFERASE EPSH-RELATED"/>
    <property type="match status" value="1"/>
</dbReference>
<name>A0ABP1XAS6_BIFLI</name>
<dbReference type="CDD" id="cd00761">
    <property type="entry name" value="Glyco_tranf_GTA_type"/>
    <property type="match status" value="1"/>
</dbReference>
<proteinExistence type="predicted"/>
<gene>
    <name evidence="5" type="primary">epsH_2</name>
    <name evidence="5" type="ORF">BLIC_c02274</name>
</gene>
<evidence type="ECO:0000256" key="1">
    <source>
        <dbReference type="ARBA" id="ARBA00022676"/>
    </source>
</evidence>
<dbReference type="Proteomes" id="UP000043107">
    <property type="component" value="Unassembled WGS sequence"/>
</dbReference>